<keyword evidence="2" id="KW-1185">Reference proteome</keyword>
<dbReference type="EMBL" id="LGCK01000011">
    <property type="protein sequence ID" value="KPL71294.1"/>
    <property type="molecule type" value="Genomic_DNA"/>
</dbReference>
<dbReference type="Proteomes" id="UP000050430">
    <property type="component" value="Unassembled WGS sequence"/>
</dbReference>
<reference evidence="1 2" key="1">
    <citation type="submission" date="2015-07" db="EMBL/GenBank/DDBJ databases">
        <title>Genome sequence of Leptolinea tardivitalis DSM 16556.</title>
        <authorList>
            <person name="Hemp J."/>
            <person name="Ward L.M."/>
            <person name="Pace L.A."/>
            <person name="Fischer W.W."/>
        </authorList>
    </citation>
    <scope>NUCLEOTIDE SEQUENCE [LARGE SCALE GENOMIC DNA]</scope>
    <source>
        <strain evidence="1 2">YMTK-2</strain>
    </source>
</reference>
<sequence>MISTGLIVYPHAKAVSDSVNRLRGTVNELNDMVKKRDLDMNTYKEKIAAAHSDIDLIQAEVSPYYGWLKKASSLPRIGVYAGQVEPIIEAADQTLLAIEELLPVLILPTGNTVSGEKSLPLVRKVNENQSGIKSAIAYIQKAESQIDQVDGNLWPEEYQKKIQNLKEILAGLNKAASTLTLIPRMTGEDRPVTYLIMVQNSDELRATGGFVTAFGLLRFEKGQITILDFQDSSFNYISERIEAPLPLKWILFAHYWLPRDANWYPSFPESAKKVQELYFLSTGIKTDGVIAVHQSTLRKVLEFTGPVTVSGETVTKDNVEDFMISEKMEALSAKKFKERKNFIKPLFSAILTKFTEMMDVNHLTGGIRLIKTLVLEGDILCMSNDAEIQAMIKSWQVDGGLAGSQQDYLMLVDSNLGYNKLDKLIKRRLTYSVDLSNPQKPVSKVEMTYENPFRGSVNCIQGSTPEQKSQMVYMKPACYWDYWRIIRNKGTTLSAFNVPELDPSLFLSSQAWSPNPGEETEPGDFHEVNGLVIVPAESERSVRLDENLPEYVLSSDSIKTTYSLTFQKQPGIDSLPVKIYIKIPANARFVSSEPEFYMSRSKNEWAFEGNFEQSINTLTFSYSIH</sequence>
<dbReference type="Pfam" id="PF13196">
    <property type="entry name" value="DUF4012"/>
    <property type="match status" value="1"/>
</dbReference>
<proteinExistence type="predicted"/>
<evidence type="ECO:0000313" key="2">
    <source>
        <dbReference type="Proteomes" id="UP000050430"/>
    </source>
</evidence>
<evidence type="ECO:0000313" key="1">
    <source>
        <dbReference type="EMBL" id="KPL71294.1"/>
    </source>
</evidence>
<comment type="caution">
    <text evidence="1">The sequence shown here is derived from an EMBL/GenBank/DDBJ whole genome shotgun (WGS) entry which is preliminary data.</text>
</comment>
<dbReference type="InterPro" id="IPR025101">
    <property type="entry name" value="DUF4012"/>
</dbReference>
<dbReference type="AlphaFoldDB" id="A0A0P6WXR9"/>
<dbReference type="STRING" id="229920.ADM99_11345"/>
<dbReference type="RefSeq" id="WP_062423413.1">
    <property type="nucleotide sequence ID" value="NZ_BBYA01000015.1"/>
</dbReference>
<evidence type="ECO:0008006" key="3">
    <source>
        <dbReference type="Google" id="ProtNLM"/>
    </source>
</evidence>
<organism evidence="1 2">
    <name type="scientific">Leptolinea tardivitalis</name>
    <dbReference type="NCBI Taxonomy" id="229920"/>
    <lineage>
        <taxon>Bacteria</taxon>
        <taxon>Bacillati</taxon>
        <taxon>Chloroflexota</taxon>
        <taxon>Anaerolineae</taxon>
        <taxon>Anaerolineales</taxon>
        <taxon>Anaerolineaceae</taxon>
        <taxon>Leptolinea</taxon>
    </lineage>
</organism>
<gene>
    <name evidence="1" type="ORF">ADM99_11345</name>
</gene>
<accession>A0A0P6WXR9</accession>
<protein>
    <recommendedName>
        <fullName evidence="3">DUF4012 domain-containing protein</fullName>
    </recommendedName>
</protein>
<name>A0A0P6WXR9_9CHLR</name>